<gene>
    <name evidence="1" type="ORF">EXIGLDRAFT_839922</name>
</gene>
<dbReference type="InParanoid" id="A0A165ER89"/>
<proteinExistence type="predicted"/>
<dbReference type="AlphaFoldDB" id="A0A165ER89"/>
<dbReference type="Proteomes" id="UP000077266">
    <property type="component" value="Unassembled WGS sequence"/>
</dbReference>
<protein>
    <submittedName>
        <fullName evidence="1">Uncharacterized protein</fullName>
    </submittedName>
</protein>
<organism evidence="1 2">
    <name type="scientific">Exidia glandulosa HHB12029</name>
    <dbReference type="NCBI Taxonomy" id="1314781"/>
    <lineage>
        <taxon>Eukaryota</taxon>
        <taxon>Fungi</taxon>
        <taxon>Dikarya</taxon>
        <taxon>Basidiomycota</taxon>
        <taxon>Agaricomycotina</taxon>
        <taxon>Agaricomycetes</taxon>
        <taxon>Auriculariales</taxon>
        <taxon>Exidiaceae</taxon>
        <taxon>Exidia</taxon>
    </lineage>
</organism>
<evidence type="ECO:0000313" key="1">
    <source>
        <dbReference type="EMBL" id="KZV87515.1"/>
    </source>
</evidence>
<name>A0A165ER89_EXIGL</name>
<keyword evidence="2" id="KW-1185">Reference proteome</keyword>
<reference evidence="1 2" key="1">
    <citation type="journal article" date="2016" name="Mol. Biol. Evol.">
        <title>Comparative Genomics of Early-Diverging Mushroom-Forming Fungi Provides Insights into the Origins of Lignocellulose Decay Capabilities.</title>
        <authorList>
            <person name="Nagy L.G."/>
            <person name="Riley R."/>
            <person name="Tritt A."/>
            <person name="Adam C."/>
            <person name="Daum C."/>
            <person name="Floudas D."/>
            <person name="Sun H."/>
            <person name="Yadav J.S."/>
            <person name="Pangilinan J."/>
            <person name="Larsson K.H."/>
            <person name="Matsuura K."/>
            <person name="Barry K."/>
            <person name="Labutti K."/>
            <person name="Kuo R."/>
            <person name="Ohm R.A."/>
            <person name="Bhattacharya S.S."/>
            <person name="Shirouzu T."/>
            <person name="Yoshinaga Y."/>
            <person name="Martin F.M."/>
            <person name="Grigoriev I.V."/>
            <person name="Hibbett D.S."/>
        </authorList>
    </citation>
    <scope>NUCLEOTIDE SEQUENCE [LARGE SCALE GENOMIC DNA]</scope>
    <source>
        <strain evidence="1 2">HHB12029</strain>
    </source>
</reference>
<accession>A0A165ER89</accession>
<evidence type="ECO:0000313" key="2">
    <source>
        <dbReference type="Proteomes" id="UP000077266"/>
    </source>
</evidence>
<dbReference type="EMBL" id="KV426123">
    <property type="protein sequence ID" value="KZV87515.1"/>
    <property type="molecule type" value="Genomic_DNA"/>
</dbReference>
<sequence>MAELGPFHEQLAYLVKRWVQEAANFSDMSAIRHAFKFVLAVYFDVPIPDFGRPDDIGVGSAHADSNSFDVSKVFEEELGIFITGFADDPSVVLDYQFVWTMVANTLFDLTSDWTEDESQTMLPAAPASVSSLAGPSSSTSTSPSSPTYVLSLIHLYALRSSDKEPLDIDIVINPGDNLARALTAVEKHGSRCVNLQVESASEDLTIDVVHGPMLRKLVKKLSSTLRTLHWSVNFKESLPLYVGRFTALTALAISPDCIFRSRDDHGVVFKTVRSITLLYVESAKEIFPLFRVFARSFPKASHFVLEVPLGDAAVNRNLRAPANADLLILDHGAGKYPGWRQSSVDVMLRHFNAVNIPVIVVLHPLADMMERAASEHGAQYRLQMATYGSRVRTVLHTALGGRRWILDDVGMSHIKSYLHGPYWADLTHLALPLWLDGDIMHELAQSSPSALRSLTLIINSTVDASSSLKASSTFTADTGTTRIVLPDLPFEVKQPENVLQFQGGQWTCPHLTTLRIAASIPPDVNVPGPELDKIETIFPIPRISAGDVCEFIAYHHIPATMVVKVAQNVEFEQDWDVVCASVLLCGNEVVRED</sequence>